<keyword evidence="5 8" id="KW-0812">Transmembrane</keyword>
<comment type="subcellular location">
    <subcellularLocation>
        <location evidence="1">Cell membrane</location>
        <topology evidence="1">Multi-pass membrane protein</topology>
    </subcellularLocation>
</comment>
<dbReference type="Proteomes" id="UP000184052">
    <property type="component" value="Unassembled WGS sequence"/>
</dbReference>
<feature type="transmembrane region" description="Helical" evidence="8">
    <location>
        <begin position="12"/>
        <end position="33"/>
    </location>
</feature>
<keyword evidence="6 8" id="KW-1133">Transmembrane helix</keyword>
<evidence type="ECO:0000313" key="9">
    <source>
        <dbReference type="EMBL" id="SHJ56159.1"/>
    </source>
</evidence>
<dbReference type="EMBL" id="FQZL01000025">
    <property type="protein sequence ID" value="SHJ56159.1"/>
    <property type="molecule type" value="Genomic_DNA"/>
</dbReference>
<dbReference type="SUPFAM" id="SSF81345">
    <property type="entry name" value="ABC transporter involved in vitamin B12 uptake, BtuC"/>
    <property type="match status" value="1"/>
</dbReference>
<evidence type="ECO:0000256" key="6">
    <source>
        <dbReference type="ARBA" id="ARBA00022989"/>
    </source>
</evidence>
<dbReference type="Pfam" id="PF01032">
    <property type="entry name" value="FecCD"/>
    <property type="match status" value="1"/>
</dbReference>
<evidence type="ECO:0000256" key="2">
    <source>
        <dbReference type="ARBA" id="ARBA00007935"/>
    </source>
</evidence>
<dbReference type="RefSeq" id="WP_073050239.1">
    <property type="nucleotide sequence ID" value="NZ_FQZL01000025.1"/>
</dbReference>
<feature type="transmembrane region" description="Helical" evidence="8">
    <location>
        <begin position="215"/>
        <end position="234"/>
    </location>
</feature>
<dbReference type="FunFam" id="1.10.3470.10:FF:000001">
    <property type="entry name" value="Vitamin B12 ABC transporter permease BtuC"/>
    <property type="match status" value="1"/>
</dbReference>
<accession>A0A1M6KB90</accession>
<name>A0A1M6KB90_9FIRM</name>
<dbReference type="PANTHER" id="PTHR30472:SF25">
    <property type="entry name" value="ABC TRANSPORTER PERMEASE PROTEIN MJ0876-RELATED"/>
    <property type="match status" value="1"/>
</dbReference>
<sequence length="346" mass="36951">MESQLTSKIRKSVISGIVLMILIAISITLSVNFGTAEISFVDVWKIIIGKMLNLPSMINGIKDSSTAIVWDIRLPRILAGAMVGMGLAVSGTVFQSILMNPLADPYTIGVSTGAAFGASIAIYVNIFLENVQVPIILFAFVAALVTLLLVIVLADKGGRFDSSSLIISGIIVSSILSAGISFIKNAAGEEVGAIVFWLMGSLVSRSWTHVHLLTPLIFAGTMICIFFSADLNIVSLGEDTSVSLGIETKKIRMIYLVTASLMTAACVAVSGIIGFVGLIVPHMLRFMLTPDNRILIPLSGFLGSIVLMVSDNFSRVVFTSEIPVGIITTLLGGPFFLFIYLRRGNK</sequence>
<evidence type="ECO:0000256" key="7">
    <source>
        <dbReference type="ARBA" id="ARBA00023136"/>
    </source>
</evidence>
<keyword evidence="3" id="KW-0813">Transport</keyword>
<evidence type="ECO:0000256" key="1">
    <source>
        <dbReference type="ARBA" id="ARBA00004651"/>
    </source>
</evidence>
<feature type="transmembrane region" description="Helical" evidence="8">
    <location>
        <begin position="292"/>
        <end position="310"/>
    </location>
</feature>
<feature type="transmembrane region" description="Helical" evidence="8">
    <location>
        <begin position="106"/>
        <end position="128"/>
    </location>
</feature>
<dbReference type="Gene3D" id="1.10.3470.10">
    <property type="entry name" value="ABC transporter involved in vitamin B12 uptake, BtuC"/>
    <property type="match status" value="1"/>
</dbReference>
<dbReference type="GO" id="GO:0022857">
    <property type="term" value="F:transmembrane transporter activity"/>
    <property type="evidence" value="ECO:0007669"/>
    <property type="project" value="InterPro"/>
</dbReference>
<dbReference type="STRING" id="1121476.SAMN02745751_02851"/>
<feature type="transmembrane region" description="Helical" evidence="8">
    <location>
        <begin position="322"/>
        <end position="341"/>
    </location>
</feature>
<dbReference type="InterPro" id="IPR000522">
    <property type="entry name" value="ABC_transptr_permease_BtuC"/>
</dbReference>
<dbReference type="AlphaFoldDB" id="A0A1M6KB90"/>
<evidence type="ECO:0000313" key="10">
    <source>
        <dbReference type="Proteomes" id="UP000184052"/>
    </source>
</evidence>
<protein>
    <submittedName>
        <fullName evidence="9">Iron complex transport system permease protein</fullName>
    </submittedName>
</protein>
<reference evidence="9 10" key="1">
    <citation type="submission" date="2016-11" db="EMBL/GenBank/DDBJ databases">
        <authorList>
            <person name="Jaros S."/>
            <person name="Januszkiewicz K."/>
            <person name="Wedrychowicz H."/>
        </authorList>
    </citation>
    <scope>NUCLEOTIDE SEQUENCE [LARGE SCALE GENOMIC DNA]</scope>
    <source>
        <strain evidence="9 10">DSM 17477</strain>
    </source>
</reference>
<keyword evidence="10" id="KW-1185">Reference proteome</keyword>
<evidence type="ECO:0000256" key="4">
    <source>
        <dbReference type="ARBA" id="ARBA00022475"/>
    </source>
</evidence>
<keyword evidence="7 8" id="KW-0472">Membrane</keyword>
<dbReference type="GO" id="GO:0033214">
    <property type="term" value="P:siderophore-iron import into cell"/>
    <property type="evidence" value="ECO:0007669"/>
    <property type="project" value="TreeGrafter"/>
</dbReference>
<feature type="transmembrane region" description="Helical" evidence="8">
    <location>
        <begin position="134"/>
        <end position="153"/>
    </location>
</feature>
<feature type="transmembrane region" description="Helical" evidence="8">
    <location>
        <begin position="254"/>
        <end position="280"/>
    </location>
</feature>
<dbReference type="InterPro" id="IPR037294">
    <property type="entry name" value="ABC_BtuC-like"/>
</dbReference>
<gene>
    <name evidence="9" type="ORF">SAMN02745751_02851</name>
</gene>
<organism evidence="9 10">
    <name type="scientific">Dethiosulfatibacter aminovorans DSM 17477</name>
    <dbReference type="NCBI Taxonomy" id="1121476"/>
    <lineage>
        <taxon>Bacteria</taxon>
        <taxon>Bacillati</taxon>
        <taxon>Bacillota</taxon>
        <taxon>Tissierellia</taxon>
        <taxon>Dethiosulfatibacter</taxon>
    </lineage>
</organism>
<feature type="transmembrane region" description="Helical" evidence="8">
    <location>
        <begin position="165"/>
        <end position="185"/>
    </location>
</feature>
<dbReference type="OrthoDB" id="9792889at2"/>
<dbReference type="CDD" id="cd06550">
    <property type="entry name" value="TM_ABC_iron-siderophores_like"/>
    <property type="match status" value="1"/>
</dbReference>
<evidence type="ECO:0000256" key="8">
    <source>
        <dbReference type="SAM" id="Phobius"/>
    </source>
</evidence>
<dbReference type="PANTHER" id="PTHR30472">
    <property type="entry name" value="FERRIC ENTEROBACTIN TRANSPORT SYSTEM PERMEASE PROTEIN"/>
    <property type="match status" value="1"/>
</dbReference>
<dbReference type="GO" id="GO:0005886">
    <property type="term" value="C:plasma membrane"/>
    <property type="evidence" value="ECO:0007669"/>
    <property type="project" value="UniProtKB-SubCell"/>
</dbReference>
<keyword evidence="4" id="KW-1003">Cell membrane</keyword>
<evidence type="ECO:0000256" key="5">
    <source>
        <dbReference type="ARBA" id="ARBA00022692"/>
    </source>
</evidence>
<comment type="similarity">
    <text evidence="2">Belongs to the binding-protein-dependent transport system permease family. FecCD subfamily.</text>
</comment>
<feature type="transmembrane region" description="Helical" evidence="8">
    <location>
        <begin position="77"/>
        <end position="94"/>
    </location>
</feature>
<evidence type="ECO:0000256" key="3">
    <source>
        <dbReference type="ARBA" id="ARBA00022448"/>
    </source>
</evidence>
<proteinExistence type="inferred from homology"/>